<accession>A0A183AQR1</accession>
<evidence type="ECO:0000256" key="7">
    <source>
        <dbReference type="SAM" id="Phobius"/>
    </source>
</evidence>
<dbReference type="InterPro" id="IPR002259">
    <property type="entry name" value="Eqnu_transpt"/>
</dbReference>
<reference evidence="8 9" key="2">
    <citation type="submission" date="2018-11" db="EMBL/GenBank/DDBJ databases">
        <authorList>
            <consortium name="Pathogen Informatics"/>
        </authorList>
    </citation>
    <scope>NUCLEOTIDE SEQUENCE [LARGE SCALE GENOMIC DNA]</scope>
    <source>
        <strain evidence="8 9">Egypt</strain>
    </source>
</reference>
<evidence type="ECO:0000256" key="6">
    <source>
        <dbReference type="ARBA" id="ARBA00023136"/>
    </source>
</evidence>
<feature type="transmembrane region" description="Helical" evidence="7">
    <location>
        <begin position="6"/>
        <end position="24"/>
    </location>
</feature>
<dbReference type="WBParaSite" id="ECPE_0000932401-mRNA-1">
    <property type="protein sequence ID" value="ECPE_0000932401-mRNA-1"/>
    <property type="gene ID" value="ECPE_0000932401"/>
</dbReference>
<comment type="subcellular location">
    <subcellularLocation>
        <location evidence="1">Membrane</location>
        <topology evidence="1">Multi-pass membrane protein</topology>
    </subcellularLocation>
</comment>
<evidence type="ECO:0000256" key="1">
    <source>
        <dbReference type="ARBA" id="ARBA00004141"/>
    </source>
</evidence>
<sequence length="152" mass="17640">MFSHSGYVFVFCFLTCWLLIRPDPMHATRLTKKKNFLKNIRFLSPLPQPQPKFLWIPVWIRTCFFIPFFLFCNFDLPDPKLPVLIGNDHVYLFGAVVFAFTNGYFSSLGMMYAPRYKISRYQSCSSTHANLSVRVVRSHASPIGIVQFGCVR</sequence>
<evidence type="ECO:0000256" key="4">
    <source>
        <dbReference type="ARBA" id="ARBA00022692"/>
    </source>
</evidence>
<organism evidence="10">
    <name type="scientific">Echinostoma caproni</name>
    <dbReference type="NCBI Taxonomy" id="27848"/>
    <lineage>
        <taxon>Eukaryota</taxon>
        <taxon>Metazoa</taxon>
        <taxon>Spiralia</taxon>
        <taxon>Lophotrochozoa</taxon>
        <taxon>Platyhelminthes</taxon>
        <taxon>Trematoda</taxon>
        <taxon>Digenea</taxon>
        <taxon>Plagiorchiida</taxon>
        <taxon>Echinostomata</taxon>
        <taxon>Echinostomatoidea</taxon>
        <taxon>Echinostomatidae</taxon>
        <taxon>Echinostoma</taxon>
    </lineage>
</organism>
<evidence type="ECO:0000256" key="3">
    <source>
        <dbReference type="ARBA" id="ARBA00022448"/>
    </source>
</evidence>
<protein>
    <submittedName>
        <fullName evidence="10">Secreted protein</fullName>
    </submittedName>
</protein>
<feature type="transmembrane region" description="Helical" evidence="7">
    <location>
        <begin position="53"/>
        <end position="71"/>
    </location>
</feature>
<reference evidence="10" key="1">
    <citation type="submission" date="2016-06" db="UniProtKB">
        <authorList>
            <consortium name="WormBaseParasite"/>
        </authorList>
    </citation>
    <scope>IDENTIFICATION</scope>
</reference>
<dbReference type="Pfam" id="PF01733">
    <property type="entry name" value="Nucleoside_tran"/>
    <property type="match status" value="1"/>
</dbReference>
<dbReference type="EMBL" id="UZAN01047188">
    <property type="protein sequence ID" value="VDP85129.1"/>
    <property type="molecule type" value="Genomic_DNA"/>
</dbReference>
<gene>
    <name evidence="8" type="ORF">ECPE_LOCUS9296</name>
</gene>
<evidence type="ECO:0000256" key="2">
    <source>
        <dbReference type="ARBA" id="ARBA00007965"/>
    </source>
</evidence>
<evidence type="ECO:0000313" key="10">
    <source>
        <dbReference type="WBParaSite" id="ECPE_0000932401-mRNA-1"/>
    </source>
</evidence>
<evidence type="ECO:0000313" key="9">
    <source>
        <dbReference type="Proteomes" id="UP000272942"/>
    </source>
</evidence>
<dbReference type="GO" id="GO:0005337">
    <property type="term" value="F:nucleoside transmembrane transporter activity"/>
    <property type="evidence" value="ECO:0007669"/>
    <property type="project" value="InterPro"/>
</dbReference>
<proteinExistence type="inferred from homology"/>
<name>A0A183AQR1_9TREM</name>
<keyword evidence="4 7" id="KW-0812">Transmembrane</keyword>
<evidence type="ECO:0000256" key="5">
    <source>
        <dbReference type="ARBA" id="ARBA00022989"/>
    </source>
</evidence>
<dbReference type="GO" id="GO:0016020">
    <property type="term" value="C:membrane"/>
    <property type="evidence" value="ECO:0007669"/>
    <property type="project" value="UniProtKB-SubCell"/>
</dbReference>
<dbReference type="OrthoDB" id="1856718at2759"/>
<comment type="similarity">
    <text evidence="2">Belongs to the SLC29A/ENT transporter (TC 2.A.57) family.</text>
</comment>
<feature type="transmembrane region" description="Helical" evidence="7">
    <location>
        <begin position="91"/>
        <end position="113"/>
    </location>
</feature>
<dbReference type="AlphaFoldDB" id="A0A183AQR1"/>
<keyword evidence="6 7" id="KW-0472">Membrane</keyword>
<dbReference type="Proteomes" id="UP000272942">
    <property type="component" value="Unassembled WGS sequence"/>
</dbReference>
<evidence type="ECO:0000313" key="8">
    <source>
        <dbReference type="EMBL" id="VDP85129.1"/>
    </source>
</evidence>
<keyword evidence="3" id="KW-0813">Transport</keyword>
<keyword evidence="9" id="KW-1185">Reference proteome</keyword>
<keyword evidence="5 7" id="KW-1133">Transmembrane helix</keyword>